<dbReference type="InterPro" id="IPR027417">
    <property type="entry name" value="P-loop_NTPase"/>
</dbReference>
<dbReference type="PROSITE" id="PS51196">
    <property type="entry name" value="SECA_MOTOR_DEAD"/>
    <property type="match status" value="1"/>
</dbReference>
<evidence type="ECO:0000313" key="6">
    <source>
        <dbReference type="Proteomes" id="UP000699691"/>
    </source>
</evidence>
<dbReference type="GO" id="GO:0005886">
    <property type="term" value="C:plasma membrane"/>
    <property type="evidence" value="ECO:0007669"/>
    <property type="project" value="TreeGrafter"/>
</dbReference>
<name>A0A955LWW2_UNCKA</name>
<dbReference type="GO" id="GO:0043952">
    <property type="term" value="P:protein transport by the Sec complex"/>
    <property type="evidence" value="ECO:0007669"/>
    <property type="project" value="TreeGrafter"/>
</dbReference>
<keyword evidence="2" id="KW-0813">Transport</keyword>
<protein>
    <submittedName>
        <fullName evidence="5">Preprotein translocase subunit SecA</fullName>
    </submittedName>
</protein>
<reference evidence="5" key="1">
    <citation type="submission" date="2020-04" db="EMBL/GenBank/DDBJ databases">
        <authorList>
            <person name="Zhang T."/>
        </authorList>
    </citation>
    <scope>NUCLEOTIDE SEQUENCE</scope>
    <source>
        <strain evidence="5">HKST-UBA02</strain>
    </source>
</reference>
<keyword evidence="1" id="KW-0472">Membrane</keyword>
<dbReference type="Proteomes" id="UP000699691">
    <property type="component" value="Unassembled WGS sequence"/>
</dbReference>
<organism evidence="5 6">
    <name type="scientific">candidate division WWE3 bacterium</name>
    <dbReference type="NCBI Taxonomy" id="2053526"/>
    <lineage>
        <taxon>Bacteria</taxon>
        <taxon>Katanobacteria</taxon>
    </lineage>
</organism>
<gene>
    <name evidence="5" type="primary">secA</name>
    <name evidence="5" type="ORF">KC573_02595</name>
</gene>
<dbReference type="GO" id="GO:0006886">
    <property type="term" value="P:intracellular protein transport"/>
    <property type="evidence" value="ECO:0007669"/>
    <property type="project" value="InterPro"/>
</dbReference>
<proteinExistence type="predicted"/>
<dbReference type="InterPro" id="IPR014018">
    <property type="entry name" value="SecA_motor_DEAD"/>
</dbReference>
<keyword evidence="1" id="KW-1003">Cell membrane</keyword>
<dbReference type="GO" id="GO:0031522">
    <property type="term" value="C:cell envelope Sec protein transport complex"/>
    <property type="evidence" value="ECO:0007669"/>
    <property type="project" value="TreeGrafter"/>
</dbReference>
<dbReference type="SUPFAM" id="SSF52540">
    <property type="entry name" value="P-loop containing nucleoside triphosphate hydrolases"/>
    <property type="match status" value="1"/>
</dbReference>
<evidence type="ECO:0000256" key="1">
    <source>
        <dbReference type="ARBA" id="ARBA00022475"/>
    </source>
</evidence>
<evidence type="ECO:0000259" key="4">
    <source>
        <dbReference type="PROSITE" id="PS51196"/>
    </source>
</evidence>
<dbReference type="InterPro" id="IPR011115">
    <property type="entry name" value="SecA_DEAD"/>
</dbReference>
<evidence type="ECO:0000256" key="3">
    <source>
        <dbReference type="ARBA" id="ARBA00023010"/>
    </source>
</evidence>
<dbReference type="GO" id="GO:0005524">
    <property type="term" value="F:ATP binding"/>
    <property type="evidence" value="ECO:0007669"/>
    <property type="project" value="InterPro"/>
</dbReference>
<dbReference type="PANTHER" id="PTHR30612:SF0">
    <property type="entry name" value="CHLOROPLAST PROTEIN-TRANSPORTING ATPASE"/>
    <property type="match status" value="1"/>
</dbReference>
<dbReference type="InterPro" id="IPR000185">
    <property type="entry name" value="SecA"/>
</dbReference>
<dbReference type="Gene3D" id="3.40.50.300">
    <property type="entry name" value="P-loop containing nucleotide triphosphate hydrolases"/>
    <property type="match status" value="1"/>
</dbReference>
<dbReference type="EMBL" id="JAGQKY010000106">
    <property type="protein sequence ID" value="MCA9397694.1"/>
    <property type="molecule type" value="Genomic_DNA"/>
</dbReference>
<keyword evidence="3" id="KW-0811">Translocation</keyword>
<dbReference type="SMART" id="SM00957">
    <property type="entry name" value="SecA_DEAD"/>
    <property type="match status" value="1"/>
</dbReference>
<dbReference type="GO" id="GO:0006605">
    <property type="term" value="P:protein targeting"/>
    <property type="evidence" value="ECO:0007669"/>
    <property type="project" value="InterPro"/>
</dbReference>
<feature type="non-terminal residue" evidence="5">
    <location>
        <position position="178"/>
    </location>
</feature>
<feature type="domain" description="SecA family profile" evidence="4">
    <location>
        <begin position="2"/>
        <end position="178"/>
    </location>
</feature>
<sequence length="178" mass="19990">MAFEFITKLFDSNDRKIKELDSIVESIDAQESTVENKSFDELKARIATIREDMRTAIDSENSDEKAILDSHLSEVFAIVREVAKRVIGERTYREQLMVGIALHQGWLAEQKTGEGKTHAAVHPMVLNSLLGKGAHLVTVNDYLARRDAEWMGPIYSKLGLSLGIINSQNTSFKFQPPV</sequence>
<keyword evidence="2" id="KW-0653">Protein transport</keyword>
<dbReference type="PRINTS" id="PR00906">
    <property type="entry name" value="SECA"/>
</dbReference>
<dbReference type="AlphaFoldDB" id="A0A955LWW2"/>
<comment type="caution">
    <text evidence="5">The sequence shown here is derived from an EMBL/GenBank/DDBJ whole genome shotgun (WGS) entry which is preliminary data.</text>
</comment>
<dbReference type="Pfam" id="PF07517">
    <property type="entry name" value="SecA_DEAD"/>
    <property type="match status" value="1"/>
</dbReference>
<dbReference type="GO" id="GO:0017038">
    <property type="term" value="P:protein import"/>
    <property type="evidence" value="ECO:0007669"/>
    <property type="project" value="InterPro"/>
</dbReference>
<evidence type="ECO:0000256" key="2">
    <source>
        <dbReference type="ARBA" id="ARBA00022927"/>
    </source>
</evidence>
<evidence type="ECO:0000313" key="5">
    <source>
        <dbReference type="EMBL" id="MCA9397694.1"/>
    </source>
</evidence>
<dbReference type="GO" id="GO:0005829">
    <property type="term" value="C:cytosol"/>
    <property type="evidence" value="ECO:0007669"/>
    <property type="project" value="TreeGrafter"/>
</dbReference>
<dbReference type="PANTHER" id="PTHR30612">
    <property type="entry name" value="SECA INNER MEMBRANE COMPONENT OF SEC PROTEIN SECRETION SYSTEM"/>
    <property type="match status" value="1"/>
</dbReference>
<reference evidence="5" key="2">
    <citation type="journal article" date="2021" name="Microbiome">
        <title>Successional dynamics and alternative stable states in a saline activated sludge microbial community over 9 years.</title>
        <authorList>
            <person name="Wang Y."/>
            <person name="Ye J."/>
            <person name="Ju F."/>
            <person name="Liu L."/>
            <person name="Boyd J.A."/>
            <person name="Deng Y."/>
            <person name="Parks D.H."/>
            <person name="Jiang X."/>
            <person name="Yin X."/>
            <person name="Woodcroft B.J."/>
            <person name="Tyson G.W."/>
            <person name="Hugenholtz P."/>
            <person name="Polz M.F."/>
            <person name="Zhang T."/>
        </authorList>
    </citation>
    <scope>NUCLEOTIDE SEQUENCE</scope>
    <source>
        <strain evidence="5">HKST-UBA02</strain>
    </source>
</reference>
<accession>A0A955LWW2</accession>